<keyword evidence="1" id="KW-0547">Nucleotide-binding</keyword>
<evidence type="ECO:0000256" key="1">
    <source>
        <dbReference type="ARBA" id="ARBA00022741"/>
    </source>
</evidence>
<dbReference type="GO" id="GO:0140662">
    <property type="term" value="F:ATP-dependent protein folding chaperone"/>
    <property type="evidence" value="ECO:0007669"/>
    <property type="project" value="InterPro"/>
</dbReference>
<keyword evidence="5" id="KW-1185">Reference proteome</keyword>
<evidence type="ECO:0000256" key="3">
    <source>
        <dbReference type="SAM" id="Coils"/>
    </source>
</evidence>
<proteinExistence type="predicted"/>
<dbReference type="GO" id="GO:0005524">
    <property type="term" value="F:ATP binding"/>
    <property type="evidence" value="ECO:0007669"/>
    <property type="project" value="UniProtKB-KW"/>
</dbReference>
<dbReference type="Gene3D" id="2.60.34.10">
    <property type="entry name" value="Substrate Binding Domain Of DNAk, Chain A, domain 1"/>
    <property type="match status" value="1"/>
</dbReference>
<protein>
    <recommendedName>
        <fullName evidence="6">Heat shock protein 70</fullName>
    </recommendedName>
</protein>
<dbReference type="Proteomes" id="UP001177003">
    <property type="component" value="Chromosome 9"/>
</dbReference>
<dbReference type="Gene3D" id="1.20.1270.10">
    <property type="match status" value="1"/>
</dbReference>
<sequence>MFTVFGIPPAPRKVPQIKNCFEIDDNGILTVTSEIVSTGVTEKLTITNQNGRLSKDEIEKMVKDADKYKHEDEEYKKKASAFNALEDCLHTMKNKMKNTRNRKKLMKMEHAVADTTKWLEHNQAASADELVRMKEYLESICV</sequence>
<keyword evidence="2" id="KW-0067">ATP-binding</keyword>
<dbReference type="SUPFAM" id="SSF100920">
    <property type="entry name" value="Heat shock protein 70kD (HSP70), peptide-binding domain"/>
    <property type="match status" value="1"/>
</dbReference>
<evidence type="ECO:0000313" key="5">
    <source>
        <dbReference type="Proteomes" id="UP001177003"/>
    </source>
</evidence>
<gene>
    <name evidence="4" type="ORF">LSALG_LOCUS40148</name>
</gene>
<dbReference type="AlphaFoldDB" id="A0AA36A065"/>
<evidence type="ECO:0008006" key="6">
    <source>
        <dbReference type="Google" id="ProtNLM"/>
    </source>
</evidence>
<evidence type="ECO:0000256" key="2">
    <source>
        <dbReference type="ARBA" id="ARBA00022840"/>
    </source>
</evidence>
<accession>A0AA36A065</accession>
<name>A0AA36A065_LACSI</name>
<dbReference type="EMBL" id="OX465085">
    <property type="protein sequence ID" value="CAI9301608.1"/>
    <property type="molecule type" value="Genomic_DNA"/>
</dbReference>
<dbReference type="Pfam" id="PF00012">
    <property type="entry name" value="HSP70"/>
    <property type="match status" value="1"/>
</dbReference>
<organism evidence="4 5">
    <name type="scientific">Lactuca saligna</name>
    <name type="common">Willowleaf lettuce</name>
    <dbReference type="NCBI Taxonomy" id="75948"/>
    <lineage>
        <taxon>Eukaryota</taxon>
        <taxon>Viridiplantae</taxon>
        <taxon>Streptophyta</taxon>
        <taxon>Embryophyta</taxon>
        <taxon>Tracheophyta</taxon>
        <taxon>Spermatophyta</taxon>
        <taxon>Magnoliopsida</taxon>
        <taxon>eudicotyledons</taxon>
        <taxon>Gunneridae</taxon>
        <taxon>Pentapetalae</taxon>
        <taxon>asterids</taxon>
        <taxon>campanulids</taxon>
        <taxon>Asterales</taxon>
        <taxon>Asteraceae</taxon>
        <taxon>Cichorioideae</taxon>
        <taxon>Cichorieae</taxon>
        <taxon>Lactucinae</taxon>
        <taxon>Lactuca</taxon>
    </lineage>
</organism>
<reference evidence="4" key="1">
    <citation type="submission" date="2023-04" db="EMBL/GenBank/DDBJ databases">
        <authorList>
            <person name="Vijverberg K."/>
            <person name="Xiong W."/>
            <person name="Schranz E."/>
        </authorList>
    </citation>
    <scope>NUCLEOTIDE SEQUENCE</scope>
</reference>
<dbReference type="InterPro" id="IPR029047">
    <property type="entry name" value="HSP70_peptide-bd_sf"/>
</dbReference>
<dbReference type="InterPro" id="IPR013126">
    <property type="entry name" value="Hsp_70_fam"/>
</dbReference>
<evidence type="ECO:0000313" key="4">
    <source>
        <dbReference type="EMBL" id="CAI9301608.1"/>
    </source>
</evidence>
<dbReference type="InterPro" id="IPR029048">
    <property type="entry name" value="HSP70_C_sf"/>
</dbReference>
<keyword evidence="3" id="KW-0175">Coiled coil</keyword>
<feature type="coiled-coil region" evidence="3">
    <location>
        <begin position="58"/>
        <end position="109"/>
    </location>
</feature>
<dbReference type="SUPFAM" id="SSF100934">
    <property type="entry name" value="Heat shock protein 70kD (HSP70), C-terminal subdomain"/>
    <property type="match status" value="1"/>
</dbReference>
<dbReference type="PANTHER" id="PTHR19375">
    <property type="entry name" value="HEAT SHOCK PROTEIN 70KDA"/>
    <property type="match status" value="1"/>
</dbReference>